<evidence type="ECO:0000256" key="5">
    <source>
        <dbReference type="ARBA" id="ARBA00023002"/>
    </source>
</evidence>
<gene>
    <name evidence="13" type="ORF">EPA93_16615</name>
</gene>
<dbReference type="EMBL" id="CP035758">
    <property type="protein sequence ID" value="QBD77525.1"/>
    <property type="molecule type" value="Genomic_DNA"/>
</dbReference>
<dbReference type="OrthoDB" id="9809746at2"/>
<evidence type="ECO:0000256" key="6">
    <source>
        <dbReference type="ARBA" id="ARBA00023157"/>
    </source>
</evidence>
<evidence type="ECO:0000256" key="11">
    <source>
        <dbReference type="ARBA" id="ARBA00049091"/>
    </source>
</evidence>
<protein>
    <recommendedName>
        <fullName evidence="2">thioredoxin-dependent peroxiredoxin</fullName>
        <ecNumber evidence="2">1.11.1.24</ecNumber>
    </recommendedName>
    <alternativeName>
        <fullName evidence="10">Bacterioferritin comigratory protein</fullName>
    </alternativeName>
    <alternativeName>
        <fullName evidence="8">Thioredoxin peroxidase</fullName>
    </alternativeName>
</protein>
<evidence type="ECO:0000313" key="14">
    <source>
        <dbReference type="Proteomes" id="UP000290365"/>
    </source>
</evidence>
<keyword evidence="4" id="KW-0049">Antioxidant</keyword>
<keyword evidence="5" id="KW-0560">Oxidoreductase</keyword>
<dbReference type="SUPFAM" id="SSF52833">
    <property type="entry name" value="Thioredoxin-like"/>
    <property type="match status" value="1"/>
</dbReference>
<dbReference type="PANTHER" id="PTHR42801">
    <property type="entry name" value="THIOREDOXIN-DEPENDENT PEROXIDE REDUCTASE"/>
    <property type="match status" value="1"/>
</dbReference>
<dbReference type="InterPro" id="IPR050924">
    <property type="entry name" value="Peroxiredoxin_BCP/PrxQ"/>
</dbReference>
<proteinExistence type="inferred from homology"/>
<dbReference type="PROSITE" id="PS51352">
    <property type="entry name" value="THIOREDOXIN_2"/>
    <property type="match status" value="1"/>
</dbReference>
<dbReference type="RefSeq" id="WP_129888581.1">
    <property type="nucleotide sequence ID" value="NZ_CP035758.1"/>
</dbReference>
<evidence type="ECO:0000256" key="1">
    <source>
        <dbReference type="ARBA" id="ARBA00003330"/>
    </source>
</evidence>
<comment type="similarity">
    <text evidence="9">Belongs to the peroxiredoxin family. BCP/PrxQ subfamily.</text>
</comment>
<evidence type="ECO:0000256" key="9">
    <source>
        <dbReference type="ARBA" id="ARBA00038489"/>
    </source>
</evidence>
<evidence type="ECO:0000256" key="4">
    <source>
        <dbReference type="ARBA" id="ARBA00022862"/>
    </source>
</evidence>
<dbReference type="Proteomes" id="UP000290365">
    <property type="component" value="Chromosome"/>
</dbReference>
<keyword evidence="14" id="KW-1185">Reference proteome</keyword>
<evidence type="ECO:0000256" key="10">
    <source>
        <dbReference type="ARBA" id="ARBA00041373"/>
    </source>
</evidence>
<evidence type="ECO:0000256" key="7">
    <source>
        <dbReference type="ARBA" id="ARBA00023284"/>
    </source>
</evidence>
<sequence length="230" mass="25227">MTKFDPKSYDLSQQLAALQSQAEVQLPGKLLQQSSRPIEQLIATGAVNKVLKEDERAPDFTLPDAFGHPVALAQLLKHGPVVIAFYLGVWCPYCNLQLHAYQQALPQLQALGASLVAISPQTPDHSLTLVEKQALTFSVLSDAGNQVARQFGLVFTLDEATRIAHKQLGTDLPEYNGDESWELPMPGTFLIDQTGVIRLAFVDPNFTRRLDPSIIIAQLNKLIDRAGSEA</sequence>
<dbReference type="GO" id="GO:0045454">
    <property type="term" value="P:cell redox homeostasis"/>
    <property type="evidence" value="ECO:0007669"/>
    <property type="project" value="TreeGrafter"/>
</dbReference>
<dbReference type="EC" id="1.11.1.24" evidence="2"/>
<keyword evidence="7" id="KW-0676">Redox-active center</keyword>
<dbReference type="GO" id="GO:0005737">
    <property type="term" value="C:cytoplasm"/>
    <property type="evidence" value="ECO:0007669"/>
    <property type="project" value="TreeGrafter"/>
</dbReference>
<evidence type="ECO:0000313" key="13">
    <source>
        <dbReference type="EMBL" id="QBD77525.1"/>
    </source>
</evidence>
<dbReference type="KEGG" id="kbs:EPA93_16615"/>
<dbReference type="InterPro" id="IPR036249">
    <property type="entry name" value="Thioredoxin-like_sf"/>
</dbReference>
<dbReference type="InterPro" id="IPR013766">
    <property type="entry name" value="Thioredoxin_domain"/>
</dbReference>
<keyword evidence="3" id="KW-0575">Peroxidase</keyword>
<reference evidence="13 14" key="1">
    <citation type="submission" date="2019-01" db="EMBL/GenBank/DDBJ databases">
        <title>Ktedonosporobacter rubrisoli SCAWS-G2.</title>
        <authorList>
            <person name="Huang Y."/>
            <person name="Yan B."/>
        </authorList>
    </citation>
    <scope>NUCLEOTIDE SEQUENCE [LARGE SCALE GENOMIC DNA]</scope>
    <source>
        <strain evidence="13 14">SCAWS-G2</strain>
    </source>
</reference>
<dbReference type="InterPro" id="IPR000866">
    <property type="entry name" value="AhpC/TSA"/>
</dbReference>
<evidence type="ECO:0000259" key="12">
    <source>
        <dbReference type="PROSITE" id="PS51352"/>
    </source>
</evidence>
<organism evidence="13 14">
    <name type="scientific">Ktedonosporobacter rubrisoli</name>
    <dbReference type="NCBI Taxonomy" id="2509675"/>
    <lineage>
        <taxon>Bacteria</taxon>
        <taxon>Bacillati</taxon>
        <taxon>Chloroflexota</taxon>
        <taxon>Ktedonobacteria</taxon>
        <taxon>Ktedonobacterales</taxon>
        <taxon>Ktedonosporobacteraceae</taxon>
        <taxon>Ktedonosporobacter</taxon>
    </lineage>
</organism>
<evidence type="ECO:0000256" key="2">
    <source>
        <dbReference type="ARBA" id="ARBA00013017"/>
    </source>
</evidence>
<evidence type="ECO:0000256" key="8">
    <source>
        <dbReference type="ARBA" id="ARBA00032824"/>
    </source>
</evidence>
<dbReference type="GO" id="GO:0008379">
    <property type="term" value="F:thioredoxin peroxidase activity"/>
    <property type="evidence" value="ECO:0007669"/>
    <property type="project" value="TreeGrafter"/>
</dbReference>
<dbReference type="PANTHER" id="PTHR42801:SF7">
    <property type="entry name" value="SLL1159 PROTEIN"/>
    <property type="match status" value="1"/>
</dbReference>
<dbReference type="AlphaFoldDB" id="A0A4P6JQC4"/>
<dbReference type="CDD" id="cd02970">
    <property type="entry name" value="PRX_like2"/>
    <property type="match status" value="1"/>
</dbReference>
<comment type="function">
    <text evidence="1">Thiol-specific peroxidase that catalyzes the reduction of hydrogen peroxide and organic hydroperoxides to water and alcohols, respectively. Plays a role in cell protection against oxidative stress by detoxifying peroxides and as sensor of hydrogen peroxide-mediated signaling events.</text>
</comment>
<dbReference type="GO" id="GO:0034599">
    <property type="term" value="P:cellular response to oxidative stress"/>
    <property type="evidence" value="ECO:0007669"/>
    <property type="project" value="TreeGrafter"/>
</dbReference>
<dbReference type="Gene3D" id="3.40.30.10">
    <property type="entry name" value="Glutaredoxin"/>
    <property type="match status" value="1"/>
</dbReference>
<dbReference type="Pfam" id="PF00578">
    <property type="entry name" value="AhpC-TSA"/>
    <property type="match status" value="1"/>
</dbReference>
<evidence type="ECO:0000256" key="3">
    <source>
        <dbReference type="ARBA" id="ARBA00022559"/>
    </source>
</evidence>
<accession>A0A4P6JQC4</accession>
<name>A0A4P6JQC4_KTERU</name>
<keyword evidence="6" id="KW-1015">Disulfide bond</keyword>
<comment type="catalytic activity">
    <reaction evidence="11">
        <text>a hydroperoxide + [thioredoxin]-dithiol = an alcohol + [thioredoxin]-disulfide + H2O</text>
        <dbReference type="Rhea" id="RHEA:62620"/>
        <dbReference type="Rhea" id="RHEA-COMP:10698"/>
        <dbReference type="Rhea" id="RHEA-COMP:10700"/>
        <dbReference type="ChEBI" id="CHEBI:15377"/>
        <dbReference type="ChEBI" id="CHEBI:29950"/>
        <dbReference type="ChEBI" id="CHEBI:30879"/>
        <dbReference type="ChEBI" id="CHEBI:35924"/>
        <dbReference type="ChEBI" id="CHEBI:50058"/>
        <dbReference type="EC" id="1.11.1.24"/>
    </reaction>
</comment>
<feature type="domain" description="Thioredoxin" evidence="12">
    <location>
        <begin position="51"/>
        <end position="224"/>
    </location>
</feature>